<evidence type="ECO:0000313" key="10">
    <source>
        <dbReference type="Proteomes" id="UP001354709"/>
    </source>
</evidence>
<comment type="pathway">
    <text evidence="1 7">Cell wall biogenesis; peptidoglycan biosynthesis.</text>
</comment>
<dbReference type="SUPFAM" id="SSF141523">
    <property type="entry name" value="L,D-transpeptidase catalytic domain-like"/>
    <property type="match status" value="1"/>
</dbReference>
<dbReference type="InterPro" id="IPR050979">
    <property type="entry name" value="LD-transpeptidase"/>
</dbReference>
<sequence length="416" mass="44332">MLTRFSPPTTTAHDSRKRSSVLSVRSLRTLTVPAIAVALLAGCQSASKSASVDPADAKPARITITPGSDSAAIAPDAPVKVTASHGTLTKVRIAPDGAGSQAVTVTGALSHSKTSWRSNRTMTPGTTYTVEATATNAAGKTAVQHSTFRTRSAQQVNGVTVTPSKSATVGVGQPVSLAFDHPVTDKAAVERSLSLSTSPKAEGSWGWVKDPLTGIERVDWRPKTYWRKGTKVTLRARLSGVNTGDSRYLRRDVSTTFTIGTPRISKVDIKNHTMTVYEDGQKQKTIPISAGQPSYPTWNGTMVVLDKAPMVNMTSESVGIADPYNKDVPWAVHLTTSGTYAHAAPWNEGLGYFGQTNMSHGCVGMSLADGKWFYNRATRGDIVEISGSTRATVSTGNGFGDWNLSYSSWQKLSALR</sequence>
<dbReference type="Pfam" id="PF17964">
    <property type="entry name" value="Big_10"/>
    <property type="match status" value="1"/>
</dbReference>
<evidence type="ECO:0000256" key="4">
    <source>
        <dbReference type="ARBA" id="ARBA00022984"/>
    </source>
</evidence>
<dbReference type="CDD" id="cd13432">
    <property type="entry name" value="LDT_IgD_like_2"/>
    <property type="match status" value="1"/>
</dbReference>
<keyword evidence="3 7" id="KW-0133">Cell shape</keyword>
<keyword evidence="2" id="KW-0808">Transferase</keyword>
<accession>A0ABU7PY95</accession>
<comment type="caution">
    <text evidence="9">The sequence shown here is derived from an EMBL/GenBank/DDBJ whole genome shotgun (WGS) entry which is preliminary data.</text>
</comment>
<feature type="active site" description="Proton donor/acceptor" evidence="7">
    <location>
        <position position="342"/>
    </location>
</feature>
<dbReference type="Gene3D" id="2.60.40.3780">
    <property type="match status" value="1"/>
</dbReference>
<dbReference type="InterPro" id="IPR038063">
    <property type="entry name" value="Transpep_catalytic_dom"/>
</dbReference>
<evidence type="ECO:0000259" key="8">
    <source>
        <dbReference type="PROSITE" id="PS52029"/>
    </source>
</evidence>
<evidence type="ECO:0000256" key="7">
    <source>
        <dbReference type="PROSITE-ProRule" id="PRU01373"/>
    </source>
</evidence>
<dbReference type="RefSeq" id="WP_330810191.1">
    <property type="nucleotide sequence ID" value="NZ_JAZBJO010000011.1"/>
</dbReference>
<proteinExistence type="predicted"/>
<keyword evidence="6 7" id="KW-0961">Cell wall biogenesis/degradation</keyword>
<dbReference type="PANTHER" id="PTHR30582">
    <property type="entry name" value="L,D-TRANSPEPTIDASE"/>
    <property type="match status" value="1"/>
</dbReference>
<protein>
    <submittedName>
        <fullName evidence="9">Ig-like domain-containing protein</fullName>
    </submittedName>
</protein>
<keyword evidence="10" id="KW-1185">Reference proteome</keyword>
<feature type="domain" description="L,D-TPase catalytic" evidence="8">
    <location>
        <begin position="263"/>
        <end position="386"/>
    </location>
</feature>
<evidence type="ECO:0000256" key="2">
    <source>
        <dbReference type="ARBA" id="ARBA00022679"/>
    </source>
</evidence>
<dbReference type="InterPro" id="IPR041280">
    <property type="entry name" value="Big_10"/>
</dbReference>
<gene>
    <name evidence="9" type="ORF">V2J94_19665</name>
</gene>
<dbReference type="Gene3D" id="2.60.40.3710">
    <property type="match status" value="1"/>
</dbReference>
<name>A0ABU7PY95_9ACTN</name>
<evidence type="ECO:0000256" key="3">
    <source>
        <dbReference type="ARBA" id="ARBA00022960"/>
    </source>
</evidence>
<dbReference type="Gene3D" id="2.40.440.10">
    <property type="entry name" value="L,D-transpeptidase catalytic domain-like"/>
    <property type="match status" value="1"/>
</dbReference>
<dbReference type="PANTHER" id="PTHR30582:SF2">
    <property type="entry name" value="L,D-TRANSPEPTIDASE YCIB-RELATED"/>
    <property type="match status" value="1"/>
</dbReference>
<feature type="active site" description="Nucleophile" evidence="7">
    <location>
        <position position="362"/>
    </location>
</feature>
<dbReference type="PROSITE" id="PS52029">
    <property type="entry name" value="LD_TPASE"/>
    <property type="match status" value="1"/>
</dbReference>
<keyword evidence="4 7" id="KW-0573">Peptidoglycan synthesis</keyword>
<evidence type="ECO:0000256" key="6">
    <source>
        <dbReference type="ARBA" id="ARBA00023316"/>
    </source>
</evidence>
<organism evidence="9 10">
    <name type="scientific">Streptomyces asiaticus subsp. ignotus</name>
    <dbReference type="NCBI Taxonomy" id="3098222"/>
    <lineage>
        <taxon>Bacteria</taxon>
        <taxon>Bacillati</taxon>
        <taxon>Actinomycetota</taxon>
        <taxon>Actinomycetes</taxon>
        <taxon>Kitasatosporales</taxon>
        <taxon>Streptomycetaceae</taxon>
        <taxon>Streptomyces</taxon>
        <taxon>Streptomyces violaceusniger group</taxon>
    </lineage>
</organism>
<dbReference type="Proteomes" id="UP001354709">
    <property type="component" value="Unassembled WGS sequence"/>
</dbReference>
<evidence type="ECO:0000256" key="1">
    <source>
        <dbReference type="ARBA" id="ARBA00004752"/>
    </source>
</evidence>
<dbReference type="EMBL" id="JAZBJO010000011">
    <property type="protein sequence ID" value="MEE4594082.1"/>
    <property type="molecule type" value="Genomic_DNA"/>
</dbReference>
<dbReference type="Pfam" id="PF03734">
    <property type="entry name" value="YkuD"/>
    <property type="match status" value="1"/>
</dbReference>
<keyword evidence="5" id="KW-0012">Acyltransferase</keyword>
<reference evidence="9 10" key="1">
    <citation type="submission" date="2023-11" db="EMBL/GenBank/DDBJ databases">
        <title>30 novel species of actinomycetes from the DSMZ collection.</title>
        <authorList>
            <person name="Nouioui I."/>
        </authorList>
    </citation>
    <scope>NUCLEOTIDE SEQUENCE [LARGE SCALE GENOMIC DNA]</scope>
    <source>
        <strain evidence="9 10">DSM 41524</strain>
    </source>
</reference>
<evidence type="ECO:0000256" key="5">
    <source>
        <dbReference type="ARBA" id="ARBA00023315"/>
    </source>
</evidence>
<dbReference type="InterPro" id="IPR005490">
    <property type="entry name" value="LD_TPept_cat_dom"/>
</dbReference>
<evidence type="ECO:0000313" key="9">
    <source>
        <dbReference type="EMBL" id="MEE4594082.1"/>
    </source>
</evidence>
<dbReference type="CDD" id="cd16913">
    <property type="entry name" value="YkuD_like"/>
    <property type="match status" value="1"/>
</dbReference>